<evidence type="ECO:0000313" key="6">
    <source>
        <dbReference type="EMBL" id="MCY0385914.1"/>
    </source>
</evidence>
<dbReference type="SUPFAM" id="SSF53697">
    <property type="entry name" value="SIS domain"/>
    <property type="match status" value="1"/>
</dbReference>
<dbReference type="InterPro" id="IPR009057">
    <property type="entry name" value="Homeodomain-like_sf"/>
</dbReference>
<dbReference type="PANTHER" id="PTHR30514">
    <property type="entry name" value="GLUCOKINASE"/>
    <property type="match status" value="1"/>
</dbReference>
<keyword evidence="4" id="KW-0804">Transcription</keyword>
<organism evidence="6 7">
    <name type="scientific">Robbsia betulipollinis</name>
    <dbReference type="NCBI Taxonomy" id="2981849"/>
    <lineage>
        <taxon>Bacteria</taxon>
        <taxon>Pseudomonadati</taxon>
        <taxon>Pseudomonadota</taxon>
        <taxon>Betaproteobacteria</taxon>
        <taxon>Burkholderiales</taxon>
        <taxon>Burkholderiaceae</taxon>
        <taxon>Robbsia</taxon>
    </lineage>
</organism>
<sequence length="293" mass="31409">MAASQGQHGDETVAQRIRGVRNRVAPAELAVINCLLENYPMAGLMPVAQLAGNASVSAPTVLRLVGKLGFPGYAAFQKALRDEVSTRLFSPVDVYPEARAEGGAGTNALTRAQSVFLEGIQATFAHLDAAELERVIGLLADPQRQIVLLGGRFSAVLATHLGAYLTMLRPGVQVVGPHSGARIPAMIDVNKRTVAVVFDYRRYQKTTIDWGLEAARRGAHIVLITDQYLSPLATHAGSLLTNSATGLAPFDSMTSGFALVELMISLLAQKLGRTARTRLADFEALQRQKEDHG</sequence>
<keyword evidence="7" id="KW-1185">Reference proteome</keyword>
<dbReference type="RefSeq" id="WP_267845063.1">
    <property type="nucleotide sequence ID" value="NZ_JAPMXC010000001.1"/>
</dbReference>
<evidence type="ECO:0000256" key="3">
    <source>
        <dbReference type="ARBA" id="ARBA00023152"/>
    </source>
</evidence>
<keyword evidence="3" id="KW-0324">Glycolysis</keyword>
<protein>
    <submittedName>
        <fullName evidence="6">MurR/RpiR family transcriptional regulator</fullName>
    </submittedName>
</protein>
<dbReference type="InterPro" id="IPR000281">
    <property type="entry name" value="HTH_RpiR"/>
</dbReference>
<accession>A0ABT3ZHB7</accession>
<dbReference type="InterPro" id="IPR046348">
    <property type="entry name" value="SIS_dom_sf"/>
</dbReference>
<evidence type="ECO:0000256" key="2">
    <source>
        <dbReference type="ARBA" id="ARBA00023125"/>
    </source>
</evidence>
<dbReference type="InterPro" id="IPR047640">
    <property type="entry name" value="RpiR-like"/>
</dbReference>
<dbReference type="InterPro" id="IPR036388">
    <property type="entry name" value="WH-like_DNA-bd_sf"/>
</dbReference>
<keyword evidence="2" id="KW-0238">DNA-binding</keyword>
<dbReference type="SUPFAM" id="SSF46689">
    <property type="entry name" value="Homeodomain-like"/>
    <property type="match status" value="1"/>
</dbReference>
<feature type="domain" description="HTH rpiR-type" evidence="5">
    <location>
        <begin position="11"/>
        <end position="87"/>
    </location>
</feature>
<dbReference type="PANTHER" id="PTHR30514:SF18">
    <property type="entry name" value="RPIR-FAMILY TRANSCRIPTIONAL REGULATOR"/>
    <property type="match status" value="1"/>
</dbReference>
<evidence type="ECO:0000313" key="7">
    <source>
        <dbReference type="Proteomes" id="UP001082899"/>
    </source>
</evidence>
<name>A0ABT3ZHB7_9BURK</name>
<dbReference type="Pfam" id="PF01380">
    <property type="entry name" value="SIS"/>
    <property type="match status" value="1"/>
</dbReference>
<dbReference type="CDD" id="cd05013">
    <property type="entry name" value="SIS_RpiR"/>
    <property type="match status" value="1"/>
</dbReference>
<dbReference type="Gene3D" id="3.40.50.10490">
    <property type="entry name" value="Glucose-6-phosphate isomerase like protein, domain 1"/>
    <property type="match status" value="1"/>
</dbReference>
<dbReference type="PROSITE" id="PS51071">
    <property type="entry name" value="HTH_RPIR"/>
    <property type="match status" value="1"/>
</dbReference>
<evidence type="ECO:0000259" key="5">
    <source>
        <dbReference type="PROSITE" id="PS51071"/>
    </source>
</evidence>
<dbReference type="Proteomes" id="UP001082899">
    <property type="component" value="Unassembled WGS sequence"/>
</dbReference>
<dbReference type="EMBL" id="JAPMXC010000001">
    <property type="protein sequence ID" value="MCY0385914.1"/>
    <property type="molecule type" value="Genomic_DNA"/>
</dbReference>
<dbReference type="InterPro" id="IPR035472">
    <property type="entry name" value="RpiR-like_SIS"/>
</dbReference>
<evidence type="ECO:0000256" key="1">
    <source>
        <dbReference type="ARBA" id="ARBA00023015"/>
    </source>
</evidence>
<proteinExistence type="predicted"/>
<dbReference type="Pfam" id="PF01418">
    <property type="entry name" value="HTH_6"/>
    <property type="match status" value="1"/>
</dbReference>
<reference evidence="6" key="1">
    <citation type="submission" date="2022-11" db="EMBL/GenBank/DDBJ databases">
        <title>Robbsia betulipollinis sp. nov., isolated from pollen of birch (Betula pendula).</title>
        <authorList>
            <person name="Shi H."/>
            <person name="Ambika Manirajan B."/>
            <person name="Ratering S."/>
            <person name="Geissler-Plaum R."/>
            <person name="Schnell S."/>
        </authorList>
    </citation>
    <scope>NUCLEOTIDE SEQUENCE</scope>
    <source>
        <strain evidence="6">Bb-Pol-6</strain>
    </source>
</reference>
<keyword evidence="1" id="KW-0805">Transcription regulation</keyword>
<comment type="caution">
    <text evidence="6">The sequence shown here is derived from an EMBL/GenBank/DDBJ whole genome shotgun (WGS) entry which is preliminary data.</text>
</comment>
<dbReference type="Gene3D" id="1.10.10.10">
    <property type="entry name" value="Winged helix-like DNA-binding domain superfamily/Winged helix DNA-binding domain"/>
    <property type="match status" value="1"/>
</dbReference>
<dbReference type="InterPro" id="IPR001347">
    <property type="entry name" value="SIS_dom"/>
</dbReference>
<gene>
    <name evidence="6" type="ORF">OVY01_01385</name>
</gene>
<evidence type="ECO:0000256" key="4">
    <source>
        <dbReference type="ARBA" id="ARBA00023163"/>
    </source>
</evidence>